<evidence type="ECO:0000313" key="3">
    <source>
        <dbReference type="Proteomes" id="UP000751190"/>
    </source>
</evidence>
<keyword evidence="3" id="KW-1185">Reference proteome</keyword>
<reference evidence="2" key="1">
    <citation type="submission" date="2021-05" db="EMBL/GenBank/DDBJ databases">
        <title>The genome of the haptophyte Pavlova lutheri (Diacronema luteri, Pavlovales) - a model for lipid biosynthesis in eukaryotic algae.</title>
        <authorList>
            <person name="Hulatt C.J."/>
            <person name="Posewitz M.C."/>
        </authorList>
    </citation>
    <scope>NUCLEOTIDE SEQUENCE</scope>
    <source>
        <strain evidence="2">NIVA-4/92</strain>
    </source>
</reference>
<evidence type="ECO:0000313" key="2">
    <source>
        <dbReference type="EMBL" id="KAG8470590.1"/>
    </source>
</evidence>
<protein>
    <submittedName>
        <fullName evidence="2">Uncharacterized protein</fullName>
    </submittedName>
</protein>
<dbReference type="AlphaFoldDB" id="A0A8J5Y346"/>
<feature type="compositionally biased region" description="Low complexity" evidence="1">
    <location>
        <begin position="37"/>
        <end position="72"/>
    </location>
</feature>
<dbReference type="EMBL" id="JAGTXO010000001">
    <property type="protein sequence ID" value="KAG8470590.1"/>
    <property type="molecule type" value="Genomic_DNA"/>
</dbReference>
<feature type="compositionally biased region" description="Low complexity" evidence="1">
    <location>
        <begin position="268"/>
        <end position="283"/>
    </location>
</feature>
<proteinExistence type="predicted"/>
<sequence length="339" mass="33974">MEARKEELKRLMLAKQAELEALRQAVASKEQARKNAAAAALAASSAAKAHAPAHSVAAAHASSAVAASTPATRDMPALDGAQAKRRLGDCPPLGAPEAVPYPRAMSRPVAPTAAAYAQLLSKAARVEQAGSAPRMGMPGGADGPFTEKRRRLDDRLGAVPGTAAPHEAKPPATAVSGSGTFEVRTFEQMKADRARQQAIATPPTAAVAAAAQAKPAAAEPKATPPASTTAFRVRSLDEILAEKKAQAAAATTAGAGGTKAAAGVAAAGAASAPAPSRAAPAARAEPKRPMVAPPADDVDDDDLLAGVEAGDADDGGAGGKFSAEAFDQELRDMETLLAA</sequence>
<dbReference type="Proteomes" id="UP000751190">
    <property type="component" value="Unassembled WGS sequence"/>
</dbReference>
<feature type="region of interest" description="Disordered" evidence="1">
    <location>
        <begin position="123"/>
        <end position="178"/>
    </location>
</feature>
<dbReference type="OrthoDB" id="10681122at2759"/>
<comment type="caution">
    <text evidence="2">The sequence shown here is derived from an EMBL/GenBank/DDBJ whole genome shotgun (WGS) entry which is preliminary data.</text>
</comment>
<accession>A0A8J5Y346</accession>
<evidence type="ECO:0000256" key="1">
    <source>
        <dbReference type="SAM" id="MobiDB-lite"/>
    </source>
</evidence>
<feature type="compositionally biased region" description="Basic and acidic residues" evidence="1">
    <location>
        <begin position="145"/>
        <end position="156"/>
    </location>
</feature>
<feature type="region of interest" description="Disordered" evidence="1">
    <location>
        <begin position="268"/>
        <end position="323"/>
    </location>
</feature>
<name>A0A8J5Y346_DIALT</name>
<organism evidence="2 3">
    <name type="scientific">Diacronema lutheri</name>
    <name type="common">Unicellular marine alga</name>
    <name type="synonym">Monochrysis lutheri</name>
    <dbReference type="NCBI Taxonomy" id="2081491"/>
    <lineage>
        <taxon>Eukaryota</taxon>
        <taxon>Haptista</taxon>
        <taxon>Haptophyta</taxon>
        <taxon>Pavlovophyceae</taxon>
        <taxon>Pavlovales</taxon>
        <taxon>Pavlovaceae</taxon>
        <taxon>Diacronema</taxon>
    </lineage>
</organism>
<feature type="region of interest" description="Disordered" evidence="1">
    <location>
        <begin position="37"/>
        <end position="103"/>
    </location>
</feature>
<gene>
    <name evidence="2" type="ORF">KFE25_009011</name>
</gene>